<evidence type="ECO:0000256" key="1">
    <source>
        <dbReference type="SAM" id="Phobius"/>
    </source>
</evidence>
<dbReference type="EMBL" id="FNIC01000010">
    <property type="protein sequence ID" value="SDO54327.1"/>
    <property type="molecule type" value="Genomic_DNA"/>
</dbReference>
<dbReference type="SMART" id="SM00332">
    <property type="entry name" value="PP2Cc"/>
    <property type="match status" value="1"/>
</dbReference>
<dbReference type="STRING" id="1005944.SAMN05192576_0008"/>
<dbReference type="PROSITE" id="PS51746">
    <property type="entry name" value="PPM_2"/>
    <property type="match status" value="1"/>
</dbReference>
<dbReference type="GO" id="GO:0004722">
    <property type="term" value="F:protein serine/threonine phosphatase activity"/>
    <property type="evidence" value="ECO:0007669"/>
    <property type="project" value="InterPro"/>
</dbReference>
<name>A0A1H0KEH4_9ACTN</name>
<dbReference type="RefSeq" id="WP_091026757.1">
    <property type="nucleotide sequence ID" value="NZ_BKAE01000015.1"/>
</dbReference>
<dbReference type="InterPro" id="IPR001932">
    <property type="entry name" value="PPM-type_phosphatase-like_dom"/>
</dbReference>
<sequence length="433" mass="46446">MTFRLHYSAISDVGRVRKDNQDSGYAGPWLLTVCDGVGGAARGDVASSTAIQQLRELDDPPADESGSGLLDRVSSALHQAHVNIGRLVDADPALDGTSTTATVALFDGSRVGIGHVGDSRAYLFRDRELSQLTKDHTFVQSLIDEGRISEEESRVHPHRNLILKALDGMQEADPDLFMIELTDGDRLLLCSDGASGVLDDGRLADILSMGTPDFAAVELVRASLEAGSSDNVTCIVADVVTEDAAAADPAYAELEPLLVGAAAELRRRSPRGKGSLFRGHRAGDTGELEPIDAEIHDDRPAARPIRSDPLDPEEARYAPIAPARFVWLSRLLVLAVVVGVLWVAAAAAWSWTQDQYFVGEHDGNVVIYRGINTDLPGISLNELYQTSDVELDRLSPYDAGRVSDGIEVSDLDAAKETVQNLATEMTAPTDEPG</sequence>
<dbReference type="CDD" id="cd00143">
    <property type="entry name" value="PP2Cc"/>
    <property type="match status" value="1"/>
</dbReference>
<feature type="transmembrane region" description="Helical" evidence="1">
    <location>
        <begin position="331"/>
        <end position="351"/>
    </location>
</feature>
<dbReference type="AlphaFoldDB" id="A0A1H0KEH4"/>
<dbReference type="InterPro" id="IPR015655">
    <property type="entry name" value="PP2C"/>
</dbReference>
<evidence type="ECO:0000313" key="4">
    <source>
        <dbReference type="Proteomes" id="UP000199004"/>
    </source>
</evidence>
<dbReference type="SMART" id="SM00331">
    <property type="entry name" value="PP2C_SIG"/>
    <property type="match status" value="1"/>
</dbReference>
<proteinExistence type="predicted"/>
<dbReference type="Pfam" id="PF00481">
    <property type="entry name" value="PP2C"/>
    <property type="match status" value="1"/>
</dbReference>
<accession>A0A1H0KEH4</accession>
<evidence type="ECO:0000313" key="3">
    <source>
        <dbReference type="EMBL" id="SDO54327.1"/>
    </source>
</evidence>
<keyword evidence="4" id="KW-1185">Reference proteome</keyword>
<dbReference type="PANTHER" id="PTHR47992">
    <property type="entry name" value="PROTEIN PHOSPHATASE"/>
    <property type="match status" value="1"/>
</dbReference>
<keyword evidence="1" id="KW-0812">Transmembrane</keyword>
<keyword evidence="1" id="KW-1133">Transmembrane helix</keyword>
<reference evidence="3 4" key="1">
    <citation type="submission" date="2016-10" db="EMBL/GenBank/DDBJ databases">
        <authorList>
            <person name="de Groot N.N."/>
        </authorList>
    </citation>
    <scope>NUCLEOTIDE SEQUENCE [LARGE SCALE GENOMIC DNA]</scope>
    <source>
        <strain evidence="3 4">CGMCC 1.11147</strain>
    </source>
</reference>
<dbReference type="Gene3D" id="3.60.40.10">
    <property type="entry name" value="PPM-type phosphatase domain"/>
    <property type="match status" value="1"/>
</dbReference>
<organism evidence="3 4">
    <name type="scientific">Nocardioides szechwanensis</name>
    <dbReference type="NCBI Taxonomy" id="1005944"/>
    <lineage>
        <taxon>Bacteria</taxon>
        <taxon>Bacillati</taxon>
        <taxon>Actinomycetota</taxon>
        <taxon>Actinomycetes</taxon>
        <taxon>Propionibacteriales</taxon>
        <taxon>Nocardioidaceae</taxon>
        <taxon>Nocardioides</taxon>
    </lineage>
</organism>
<dbReference type="Proteomes" id="UP000199004">
    <property type="component" value="Unassembled WGS sequence"/>
</dbReference>
<dbReference type="InterPro" id="IPR036457">
    <property type="entry name" value="PPM-type-like_dom_sf"/>
</dbReference>
<keyword evidence="1" id="KW-0472">Membrane</keyword>
<gene>
    <name evidence="3" type="ORF">SAMN05192576_0008</name>
</gene>
<dbReference type="SUPFAM" id="SSF81606">
    <property type="entry name" value="PP2C-like"/>
    <property type="match status" value="1"/>
</dbReference>
<feature type="domain" description="PPM-type phosphatase" evidence="2">
    <location>
        <begin position="6"/>
        <end position="239"/>
    </location>
</feature>
<protein>
    <submittedName>
        <fullName evidence="3">Protein phosphatase</fullName>
    </submittedName>
</protein>
<evidence type="ECO:0000259" key="2">
    <source>
        <dbReference type="PROSITE" id="PS51746"/>
    </source>
</evidence>
<dbReference type="OrthoDB" id="9801841at2"/>